<organism evidence="9 10">
    <name type="scientific">Galleria mellonella</name>
    <name type="common">Greater wax moth</name>
    <dbReference type="NCBI Taxonomy" id="7137"/>
    <lineage>
        <taxon>Eukaryota</taxon>
        <taxon>Metazoa</taxon>
        <taxon>Ecdysozoa</taxon>
        <taxon>Arthropoda</taxon>
        <taxon>Hexapoda</taxon>
        <taxon>Insecta</taxon>
        <taxon>Pterygota</taxon>
        <taxon>Neoptera</taxon>
        <taxon>Endopterygota</taxon>
        <taxon>Lepidoptera</taxon>
        <taxon>Glossata</taxon>
        <taxon>Ditrysia</taxon>
        <taxon>Pyraloidea</taxon>
        <taxon>Pyralidae</taxon>
        <taxon>Galleriinae</taxon>
        <taxon>Galleria</taxon>
    </lineage>
</organism>
<evidence type="ECO:0000256" key="4">
    <source>
        <dbReference type="ARBA" id="ARBA00022705"/>
    </source>
</evidence>
<dbReference type="GO" id="GO:0006270">
    <property type="term" value="P:DNA replication initiation"/>
    <property type="evidence" value="ECO:0007669"/>
    <property type="project" value="TreeGrafter"/>
</dbReference>
<comment type="cofactor">
    <cofactor evidence="1">
        <name>[4Fe-4S] cluster</name>
        <dbReference type="ChEBI" id="CHEBI:49883"/>
    </cofactor>
</comment>
<sequence>MSFFYLTPVKGDLPVHFLEKIVTNRLLYLEDLLKGENVIYNEFVVEGSIYDNVGHYMLCVTAILNKSWDFVQFILKAEMELFRRRILSISAYDMRSFAKKVIRCIKKHDKIPSFMEPLLVISRHLMLKDLAQHICSSSHSIECTSHCIQLNFRHCLQFIAKRQVELRNGIVYLPCGKWKQYLILLFSMNVRHRIMNTNLEPLKGDPRVKDLLLKFKTHLEKDSDCNSNKLCSKDVDKVLKFFPPCMYNLHSSLRKKHRLSHSQRFYYTLFLKDIGMPVEEAVDFWKREYSLSPNGSHTCCHNWDKDEKKYVYGIRHMYGLEGGRKSYSSVSCQHIQSADVSCNEGGCPFKGFDIDKLVKVLKLDHKEPFLSQINELRNKNQYTSACVTYLKYSHNVACDNSLNFNFTPVKFYMKCFEKSSVN</sequence>
<evidence type="ECO:0000256" key="6">
    <source>
        <dbReference type="ARBA" id="ARBA00023004"/>
    </source>
</evidence>
<dbReference type="InterPro" id="IPR058560">
    <property type="entry name" value="DNA_primase_C"/>
</dbReference>
<dbReference type="GO" id="GO:0006269">
    <property type="term" value="P:DNA replication, synthesis of primer"/>
    <property type="evidence" value="ECO:0007669"/>
    <property type="project" value="UniProtKB-KW"/>
</dbReference>
<evidence type="ECO:0000256" key="7">
    <source>
        <dbReference type="ARBA" id="ARBA00023014"/>
    </source>
</evidence>
<dbReference type="KEGG" id="gmw:113509464"/>
<keyword evidence="4" id="KW-0235">DNA replication</keyword>
<feature type="domain" description="DNA primase large subunit C-terminal" evidence="8">
    <location>
        <begin position="240"/>
        <end position="403"/>
    </location>
</feature>
<name>A0A6J1WE18_GALME</name>
<keyword evidence="2" id="KW-0004">4Fe-4S</keyword>
<protein>
    <submittedName>
        <fullName evidence="10">DNA primase large subunit-like</fullName>
    </submittedName>
</protein>
<evidence type="ECO:0000313" key="10">
    <source>
        <dbReference type="RefSeq" id="XP_026748604.2"/>
    </source>
</evidence>
<evidence type="ECO:0000313" key="9">
    <source>
        <dbReference type="Proteomes" id="UP001652740"/>
    </source>
</evidence>
<dbReference type="PANTHER" id="PTHR10537:SF4">
    <property type="entry name" value="DNA PRIMASE LARGE SUBUNIT"/>
    <property type="match status" value="1"/>
</dbReference>
<gene>
    <name evidence="10" type="primary">LOC113509464</name>
</gene>
<dbReference type="Pfam" id="PF26466">
    <property type="entry name" value="DNA_primase_lrg_N"/>
    <property type="match status" value="1"/>
</dbReference>
<accession>A0A6J1WE18</accession>
<dbReference type="AlphaFoldDB" id="A0A6J1WE18"/>
<evidence type="ECO:0000256" key="1">
    <source>
        <dbReference type="ARBA" id="ARBA00001966"/>
    </source>
</evidence>
<keyword evidence="3" id="KW-0639">Primosome</keyword>
<keyword evidence="5" id="KW-0479">Metal-binding</keyword>
<dbReference type="GO" id="GO:0046872">
    <property type="term" value="F:metal ion binding"/>
    <property type="evidence" value="ECO:0007669"/>
    <property type="project" value="UniProtKB-KW"/>
</dbReference>
<evidence type="ECO:0000256" key="3">
    <source>
        <dbReference type="ARBA" id="ARBA00022515"/>
    </source>
</evidence>
<reference evidence="10" key="1">
    <citation type="submission" date="2025-08" db="UniProtKB">
        <authorList>
            <consortium name="RefSeq"/>
        </authorList>
    </citation>
    <scope>IDENTIFICATION</scope>
    <source>
        <tissue evidence="10">Whole larvae</tissue>
    </source>
</reference>
<dbReference type="GO" id="GO:0051539">
    <property type="term" value="F:4 iron, 4 sulfur cluster binding"/>
    <property type="evidence" value="ECO:0007669"/>
    <property type="project" value="UniProtKB-KW"/>
</dbReference>
<dbReference type="GeneID" id="113509464"/>
<evidence type="ECO:0000256" key="5">
    <source>
        <dbReference type="ARBA" id="ARBA00022723"/>
    </source>
</evidence>
<dbReference type="InParanoid" id="A0A6J1WE18"/>
<evidence type="ECO:0000259" key="8">
    <source>
        <dbReference type="Pfam" id="PF04104"/>
    </source>
</evidence>
<evidence type="ECO:0000256" key="2">
    <source>
        <dbReference type="ARBA" id="ARBA00022485"/>
    </source>
</evidence>
<dbReference type="Proteomes" id="UP001652740">
    <property type="component" value="Unplaced"/>
</dbReference>
<keyword evidence="7" id="KW-0411">Iron-sulfur</keyword>
<dbReference type="GO" id="GO:0005658">
    <property type="term" value="C:alpha DNA polymerase:primase complex"/>
    <property type="evidence" value="ECO:0007669"/>
    <property type="project" value="TreeGrafter"/>
</dbReference>
<keyword evidence="9" id="KW-1185">Reference proteome</keyword>
<dbReference type="RefSeq" id="XP_026748604.2">
    <property type="nucleotide sequence ID" value="XM_026892803.3"/>
</dbReference>
<keyword evidence="6" id="KW-0408">Iron</keyword>
<dbReference type="PANTHER" id="PTHR10537">
    <property type="entry name" value="DNA PRIMASE LARGE SUBUNIT"/>
    <property type="match status" value="1"/>
</dbReference>
<dbReference type="Pfam" id="PF04104">
    <property type="entry name" value="DNA_primase_lrg"/>
    <property type="match status" value="1"/>
</dbReference>
<dbReference type="InterPro" id="IPR007238">
    <property type="entry name" value="DNA_primase_lsu_euk/arc"/>
</dbReference>
<dbReference type="Gene3D" id="1.20.930.80">
    <property type="match status" value="1"/>
</dbReference>
<proteinExistence type="predicted"/>